<dbReference type="OrthoDB" id="3796964at2759"/>
<keyword evidence="3" id="KW-1185">Reference proteome</keyword>
<name>A0A6A6ZHX5_9PLEO</name>
<evidence type="ECO:0008006" key="4">
    <source>
        <dbReference type="Google" id="ProtNLM"/>
    </source>
</evidence>
<keyword evidence="1" id="KW-0812">Transmembrane</keyword>
<organism evidence="2 3">
    <name type="scientific">Ophiobolus disseminans</name>
    <dbReference type="NCBI Taxonomy" id="1469910"/>
    <lineage>
        <taxon>Eukaryota</taxon>
        <taxon>Fungi</taxon>
        <taxon>Dikarya</taxon>
        <taxon>Ascomycota</taxon>
        <taxon>Pezizomycotina</taxon>
        <taxon>Dothideomycetes</taxon>
        <taxon>Pleosporomycetidae</taxon>
        <taxon>Pleosporales</taxon>
        <taxon>Pleosporineae</taxon>
        <taxon>Phaeosphaeriaceae</taxon>
        <taxon>Ophiobolus</taxon>
    </lineage>
</organism>
<reference evidence="2" key="1">
    <citation type="journal article" date="2020" name="Stud. Mycol.">
        <title>101 Dothideomycetes genomes: a test case for predicting lifestyles and emergence of pathogens.</title>
        <authorList>
            <person name="Haridas S."/>
            <person name="Albert R."/>
            <person name="Binder M."/>
            <person name="Bloem J."/>
            <person name="Labutti K."/>
            <person name="Salamov A."/>
            <person name="Andreopoulos B."/>
            <person name="Baker S."/>
            <person name="Barry K."/>
            <person name="Bills G."/>
            <person name="Bluhm B."/>
            <person name="Cannon C."/>
            <person name="Castanera R."/>
            <person name="Culley D."/>
            <person name="Daum C."/>
            <person name="Ezra D."/>
            <person name="Gonzalez J."/>
            <person name="Henrissat B."/>
            <person name="Kuo A."/>
            <person name="Liang C."/>
            <person name="Lipzen A."/>
            <person name="Lutzoni F."/>
            <person name="Magnuson J."/>
            <person name="Mondo S."/>
            <person name="Nolan M."/>
            <person name="Ohm R."/>
            <person name="Pangilinan J."/>
            <person name="Park H.-J."/>
            <person name="Ramirez L."/>
            <person name="Alfaro M."/>
            <person name="Sun H."/>
            <person name="Tritt A."/>
            <person name="Yoshinaga Y."/>
            <person name="Zwiers L.-H."/>
            <person name="Turgeon B."/>
            <person name="Goodwin S."/>
            <person name="Spatafora J."/>
            <person name="Crous P."/>
            <person name="Grigoriev I."/>
        </authorList>
    </citation>
    <scope>NUCLEOTIDE SEQUENCE</scope>
    <source>
        <strain evidence="2">CBS 113818</strain>
    </source>
</reference>
<sequence>MEGCTNTDNHRNPEIIIFPKNVGSDFGSYRIMAIISTLVHEAVHIFLDYYSCRHCKMHRRNNDFRGHGRAWQLVAVQLEDTFPRLLGIPLNLGRREALWSHWNHARRLPSPHDLASFKLQNRYITSNHDIDVFGAAYSMLSCYVLYMLFSWMEE</sequence>
<gene>
    <name evidence="2" type="ORF">CC86DRAFT_116218</name>
</gene>
<dbReference type="AlphaFoldDB" id="A0A6A6ZHX5"/>
<accession>A0A6A6ZHX5</accession>
<proteinExistence type="predicted"/>
<protein>
    <recommendedName>
        <fullName evidence="4">SprT-like domain-containing protein</fullName>
    </recommendedName>
</protein>
<evidence type="ECO:0000256" key="1">
    <source>
        <dbReference type="SAM" id="Phobius"/>
    </source>
</evidence>
<dbReference type="EMBL" id="MU006240">
    <property type="protein sequence ID" value="KAF2820640.1"/>
    <property type="molecule type" value="Genomic_DNA"/>
</dbReference>
<keyword evidence="1" id="KW-0472">Membrane</keyword>
<dbReference type="Proteomes" id="UP000799424">
    <property type="component" value="Unassembled WGS sequence"/>
</dbReference>
<feature type="transmembrane region" description="Helical" evidence="1">
    <location>
        <begin position="132"/>
        <end position="152"/>
    </location>
</feature>
<keyword evidence="1" id="KW-1133">Transmembrane helix</keyword>
<evidence type="ECO:0000313" key="3">
    <source>
        <dbReference type="Proteomes" id="UP000799424"/>
    </source>
</evidence>
<feature type="transmembrane region" description="Helical" evidence="1">
    <location>
        <begin position="29"/>
        <end position="50"/>
    </location>
</feature>
<evidence type="ECO:0000313" key="2">
    <source>
        <dbReference type="EMBL" id="KAF2820640.1"/>
    </source>
</evidence>